<feature type="chain" id="PRO_5038499757" description="Ig-like domain-containing protein" evidence="2">
    <location>
        <begin position="35"/>
        <end position="156"/>
    </location>
</feature>
<dbReference type="PROSITE" id="PS51257">
    <property type="entry name" value="PROKAR_LIPOPROTEIN"/>
    <property type="match status" value="1"/>
</dbReference>
<evidence type="ECO:0000313" key="4">
    <source>
        <dbReference type="Proteomes" id="UP000059574"/>
    </source>
</evidence>
<dbReference type="RefSeq" id="WP_062290563.1">
    <property type="nucleotide sequence ID" value="NZ_CP013200.1"/>
</dbReference>
<sequence length="156" mass="16201">MASIRVRHRYTIMAAMAACAAVALTGCGSSSPMAGSPPSPSAGSGDPGEWKLLAPDEVTPESTSLRLGVSRASCAGGVTGEVLIPQLTYEAGRITIRTDVAPLPDGAYTCQSNDFVPITVELQEAVGNRELFDALCLDSNRAGHSYCMDGGVRWAP</sequence>
<protein>
    <recommendedName>
        <fullName evidence="5">Ig-like domain-containing protein</fullName>
    </recommendedName>
</protein>
<feature type="signal peptide" evidence="2">
    <location>
        <begin position="1"/>
        <end position="34"/>
    </location>
</feature>
<evidence type="ECO:0008006" key="5">
    <source>
        <dbReference type="Google" id="ProtNLM"/>
    </source>
</evidence>
<evidence type="ECO:0000256" key="2">
    <source>
        <dbReference type="SAM" id="SignalP"/>
    </source>
</evidence>
<organism evidence="3 4">
    <name type="scientific">Arthrobacter alpinus</name>
    <dbReference type="NCBI Taxonomy" id="656366"/>
    <lineage>
        <taxon>Bacteria</taxon>
        <taxon>Bacillati</taxon>
        <taxon>Actinomycetota</taxon>
        <taxon>Actinomycetes</taxon>
        <taxon>Micrococcales</taxon>
        <taxon>Micrococcaceae</taxon>
        <taxon>Arthrobacter</taxon>
    </lineage>
</organism>
<feature type="region of interest" description="Disordered" evidence="1">
    <location>
        <begin position="30"/>
        <end position="51"/>
    </location>
</feature>
<evidence type="ECO:0000313" key="3">
    <source>
        <dbReference type="EMBL" id="ALO67535.1"/>
    </source>
</evidence>
<dbReference type="AlphaFoldDB" id="A0A0S2M1G4"/>
<reference evidence="4" key="1">
    <citation type="submission" date="2015-11" db="EMBL/GenBank/DDBJ databases">
        <authorList>
            <person name="Kumar R."/>
            <person name="Singh D."/>
            <person name="Swarnkar M.K."/>
            <person name="Singh A.K."/>
            <person name="Kumar S."/>
        </authorList>
    </citation>
    <scope>NUCLEOTIDE SEQUENCE [LARGE SCALE GENOMIC DNA]</scope>
    <source>
        <strain evidence="4">ERGS4:06</strain>
    </source>
</reference>
<accession>A0A0S2M1G4</accession>
<dbReference type="EMBL" id="CP013200">
    <property type="protein sequence ID" value="ALO67535.1"/>
    <property type="molecule type" value="Genomic_DNA"/>
</dbReference>
<proteinExistence type="predicted"/>
<reference evidence="3 4" key="2">
    <citation type="journal article" date="2016" name="J. Biotechnol.">
        <title>Complete genome sequence of Arthrobacter alpinus ERGS4:06, a yellow pigmented bacterium tolerant to cold and radiations isolated from Sikkim Himalaya.</title>
        <authorList>
            <person name="Kumar R."/>
            <person name="Singh D."/>
            <person name="Swarnkar M.K."/>
            <person name="Singh A.K."/>
            <person name="Kumar S."/>
        </authorList>
    </citation>
    <scope>NUCLEOTIDE SEQUENCE [LARGE SCALE GENOMIC DNA]</scope>
    <source>
        <strain evidence="3 4">ERGS4:06</strain>
    </source>
</reference>
<keyword evidence="2" id="KW-0732">Signal</keyword>
<gene>
    <name evidence="3" type="ORF">AS189_14865</name>
</gene>
<name>A0A0S2M1G4_9MICC</name>
<dbReference type="OrthoDB" id="3732226at2"/>
<dbReference type="Proteomes" id="UP000059574">
    <property type="component" value="Chromosome"/>
</dbReference>
<evidence type="ECO:0000256" key="1">
    <source>
        <dbReference type="SAM" id="MobiDB-lite"/>
    </source>
</evidence>